<evidence type="ECO:0000313" key="1">
    <source>
        <dbReference type="EMBL" id="KAL1875762.1"/>
    </source>
</evidence>
<name>A0ABR3XIH7_9PEZI</name>
<organism evidence="1 2">
    <name type="scientific">Phialemonium thermophilum</name>
    <dbReference type="NCBI Taxonomy" id="223376"/>
    <lineage>
        <taxon>Eukaryota</taxon>
        <taxon>Fungi</taxon>
        <taxon>Dikarya</taxon>
        <taxon>Ascomycota</taxon>
        <taxon>Pezizomycotina</taxon>
        <taxon>Sordariomycetes</taxon>
        <taxon>Sordariomycetidae</taxon>
        <taxon>Cephalothecales</taxon>
        <taxon>Cephalothecaceae</taxon>
        <taxon>Phialemonium</taxon>
    </lineage>
</organism>
<dbReference type="EMBL" id="JAZHXJ010000086">
    <property type="protein sequence ID" value="KAL1875762.1"/>
    <property type="molecule type" value="Genomic_DNA"/>
</dbReference>
<reference evidence="1 2" key="1">
    <citation type="journal article" date="2024" name="Commun. Biol.">
        <title>Comparative genomic analysis of thermophilic fungi reveals convergent evolutionary adaptations and gene losses.</title>
        <authorList>
            <person name="Steindorff A.S."/>
            <person name="Aguilar-Pontes M.V."/>
            <person name="Robinson A.J."/>
            <person name="Andreopoulos B."/>
            <person name="LaButti K."/>
            <person name="Kuo A."/>
            <person name="Mondo S."/>
            <person name="Riley R."/>
            <person name="Otillar R."/>
            <person name="Haridas S."/>
            <person name="Lipzen A."/>
            <person name="Grimwood J."/>
            <person name="Schmutz J."/>
            <person name="Clum A."/>
            <person name="Reid I.D."/>
            <person name="Moisan M.C."/>
            <person name="Butler G."/>
            <person name="Nguyen T.T.M."/>
            <person name="Dewar K."/>
            <person name="Conant G."/>
            <person name="Drula E."/>
            <person name="Henrissat B."/>
            <person name="Hansel C."/>
            <person name="Singer S."/>
            <person name="Hutchinson M.I."/>
            <person name="de Vries R.P."/>
            <person name="Natvig D.O."/>
            <person name="Powell A.J."/>
            <person name="Tsang A."/>
            <person name="Grigoriev I.V."/>
        </authorList>
    </citation>
    <scope>NUCLEOTIDE SEQUENCE [LARGE SCALE GENOMIC DNA]</scope>
    <source>
        <strain evidence="1 2">ATCC 24622</strain>
    </source>
</reference>
<comment type="caution">
    <text evidence="1">The sequence shown here is derived from an EMBL/GenBank/DDBJ whole genome shotgun (WGS) entry which is preliminary data.</text>
</comment>
<gene>
    <name evidence="1" type="ORF">VTK73DRAFT_9823</name>
</gene>
<proteinExistence type="predicted"/>
<evidence type="ECO:0000313" key="2">
    <source>
        <dbReference type="Proteomes" id="UP001586593"/>
    </source>
</evidence>
<sequence>MDGKLVNGHTAKIGVHYRDEALLHRSATTQEVVESEPAVHCLTELTRVIQSSPAPSLQARMTSEGSAPRSLGRAKKIQSWFHMTSLSGVGVTAAPERDTNMRRHWRGTP</sequence>
<dbReference type="Proteomes" id="UP001586593">
    <property type="component" value="Unassembled WGS sequence"/>
</dbReference>
<accession>A0ABR3XIH7</accession>
<keyword evidence="2" id="KW-1185">Reference proteome</keyword>
<protein>
    <submittedName>
        <fullName evidence="1">Uncharacterized protein</fullName>
    </submittedName>
</protein>